<gene>
    <name evidence="2" type="ORF">EM932_09965</name>
</gene>
<keyword evidence="1" id="KW-0732">Signal</keyword>
<organism evidence="2 3">
    <name type="scientific">Flavivirga rizhaonensis</name>
    <dbReference type="NCBI Taxonomy" id="2559571"/>
    <lineage>
        <taxon>Bacteria</taxon>
        <taxon>Pseudomonadati</taxon>
        <taxon>Bacteroidota</taxon>
        <taxon>Flavobacteriia</taxon>
        <taxon>Flavobacteriales</taxon>
        <taxon>Flavobacteriaceae</taxon>
        <taxon>Flavivirga</taxon>
    </lineage>
</organism>
<evidence type="ECO:0000256" key="1">
    <source>
        <dbReference type="SAM" id="SignalP"/>
    </source>
</evidence>
<dbReference type="RefSeq" id="WP_135877036.1">
    <property type="nucleotide sequence ID" value="NZ_SRSO01000011.1"/>
</dbReference>
<evidence type="ECO:0000313" key="3">
    <source>
        <dbReference type="Proteomes" id="UP000307602"/>
    </source>
</evidence>
<dbReference type="AlphaFoldDB" id="A0A4S1DX63"/>
<reference evidence="2 3" key="1">
    <citation type="submission" date="2019-04" db="EMBL/GenBank/DDBJ databases">
        <authorList>
            <person name="Liu A."/>
        </authorList>
    </citation>
    <scope>NUCLEOTIDE SEQUENCE [LARGE SCALE GENOMIC DNA]</scope>
    <source>
        <strain evidence="2 3">RZ03</strain>
    </source>
</reference>
<evidence type="ECO:0008006" key="4">
    <source>
        <dbReference type="Google" id="ProtNLM"/>
    </source>
</evidence>
<evidence type="ECO:0000313" key="2">
    <source>
        <dbReference type="EMBL" id="TGV02746.1"/>
    </source>
</evidence>
<feature type="signal peptide" evidence="1">
    <location>
        <begin position="1"/>
        <end position="19"/>
    </location>
</feature>
<comment type="caution">
    <text evidence="2">The sequence shown here is derived from an EMBL/GenBank/DDBJ whole genome shotgun (WGS) entry which is preliminary data.</text>
</comment>
<sequence>MKKQFIILLIFICSISANSQEAPAYFTDDTCYCMMVLKNNHTERQKTMIRTPIFEVPCTSFVEGIKGDLYKQFFFFLHQNYREHLEIFKGDVTQGALRPIYKRTKEAVEKELGSMYSYNQEWFKRDYTIIMIDDFKYEKGKYYINNYPGNKLYLIYMQIHNYFNKGEEIKG</sequence>
<dbReference type="Proteomes" id="UP000307602">
    <property type="component" value="Unassembled WGS sequence"/>
</dbReference>
<name>A0A4S1DX63_9FLAO</name>
<keyword evidence="3" id="KW-1185">Reference proteome</keyword>
<proteinExistence type="predicted"/>
<accession>A0A4S1DX63</accession>
<protein>
    <recommendedName>
        <fullName evidence="4">DUF4294 domain-containing protein</fullName>
    </recommendedName>
</protein>
<dbReference type="EMBL" id="SRSO01000011">
    <property type="protein sequence ID" value="TGV02746.1"/>
    <property type="molecule type" value="Genomic_DNA"/>
</dbReference>
<feature type="chain" id="PRO_5020625551" description="DUF4294 domain-containing protein" evidence="1">
    <location>
        <begin position="20"/>
        <end position="171"/>
    </location>
</feature>